<proteinExistence type="predicted"/>
<dbReference type="EMBL" id="JMIY01000006">
    <property type="protein sequence ID" value="KCZ71301.1"/>
    <property type="molecule type" value="Genomic_DNA"/>
</dbReference>
<accession>A0A062UWB3</accession>
<protein>
    <submittedName>
        <fullName evidence="1">Uncharacterized protein</fullName>
    </submittedName>
</protein>
<evidence type="ECO:0000313" key="1">
    <source>
        <dbReference type="EMBL" id="KCZ71301.1"/>
    </source>
</evidence>
<comment type="caution">
    <text evidence="1">The sequence shown here is derived from an EMBL/GenBank/DDBJ whole genome shotgun (WGS) entry which is preliminary data.</text>
</comment>
<dbReference type="RefSeq" id="WP_048092103.1">
    <property type="nucleotide sequence ID" value="NZ_JMIY01000006.1"/>
</dbReference>
<organism evidence="1 2">
    <name type="scientific">Candidatus Methanoperedens nitratireducens</name>
    <dbReference type="NCBI Taxonomy" id="1392998"/>
    <lineage>
        <taxon>Archaea</taxon>
        <taxon>Methanobacteriati</taxon>
        <taxon>Methanobacteriota</taxon>
        <taxon>Stenosarchaea group</taxon>
        <taxon>Methanomicrobia</taxon>
        <taxon>Methanosarcinales</taxon>
        <taxon>ANME-2 cluster</taxon>
        <taxon>Candidatus Methanoperedentaceae</taxon>
        <taxon>Candidatus Methanoperedens</taxon>
    </lineage>
</organism>
<keyword evidence="2" id="KW-1185">Reference proteome</keyword>
<dbReference type="Proteomes" id="UP000027153">
    <property type="component" value="Unassembled WGS sequence"/>
</dbReference>
<reference evidence="1 2" key="1">
    <citation type="journal article" date="2013" name="Nature">
        <title>Anaerobic oxidation of methane coupled to nitrate reduction in a novel archaeal lineage.</title>
        <authorList>
            <person name="Haroon M.F."/>
            <person name="Hu S."/>
            <person name="Shi Y."/>
            <person name="Imelfort M."/>
            <person name="Keller J."/>
            <person name="Hugenholtz P."/>
            <person name="Yuan Z."/>
            <person name="Tyson G.W."/>
        </authorList>
    </citation>
    <scope>NUCLEOTIDE SEQUENCE [LARGE SCALE GENOMIC DNA]</scope>
    <source>
        <strain evidence="1 2">ANME-2d</strain>
    </source>
</reference>
<dbReference type="AlphaFoldDB" id="A0A062UWB3"/>
<sequence length="79" mass="9583">MRSIKRAFEKIKRENPNWSDYTCFFRAVSGRDFSKKMIAWHFSKLVDKSDYSSKDKKKILEWLFRLSQGTKNRPEEGRF</sequence>
<gene>
    <name evidence="1" type="ORF">ANME2D_02503</name>
</gene>
<name>A0A062UWB3_9EURY</name>
<evidence type="ECO:0000313" key="2">
    <source>
        <dbReference type="Proteomes" id="UP000027153"/>
    </source>
</evidence>